<organism evidence="7 8">
    <name type="scientific">Maudiozyma exigua</name>
    <name type="common">Yeast</name>
    <name type="synonym">Kazachstania exigua</name>
    <dbReference type="NCBI Taxonomy" id="34358"/>
    <lineage>
        <taxon>Eukaryota</taxon>
        <taxon>Fungi</taxon>
        <taxon>Dikarya</taxon>
        <taxon>Ascomycota</taxon>
        <taxon>Saccharomycotina</taxon>
        <taxon>Saccharomycetes</taxon>
        <taxon>Saccharomycetales</taxon>
        <taxon>Saccharomycetaceae</taxon>
        <taxon>Maudiozyma</taxon>
    </lineage>
</organism>
<keyword evidence="4" id="KW-0496">Mitochondrion</keyword>
<dbReference type="EMBL" id="PUHR01000209">
    <property type="protein sequence ID" value="KAG0658563.1"/>
    <property type="molecule type" value="Genomic_DNA"/>
</dbReference>
<keyword evidence="8" id="KW-1185">Reference proteome</keyword>
<dbReference type="Gene3D" id="3.40.50.720">
    <property type="entry name" value="NAD(P)-binding Rossmann-like Domain"/>
    <property type="match status" value="1"/>
</dbReference>
<dbReference type="InterPro" id="IPR013154">
    <property type="entry name" value="ADH-like_N"/>
</dbReference>
<dbReference type="OrthoDB" id="3509362at2759"/>
<dbReference type="InterPro" id="IPR036291">
    <property type="entry name" value="NAD(P)-bd_dom_sf"/>
</dbReference>
<evidence type="ECO:0000256" key="1">
    <source>
        <dbReference type="ARBA" id="ARBA00004173"/>
    </source>
</evidence>
<dbReference type="Gene3D" id="3.90.180.10">
    <property type="entry name" value="Medium-chain alcohol dehydrogenases, catalytic domain"/>
    <property type="match status" value="1"/>
</dbReference>
<dbReference type="InterPro" id="IPR050700">
    <property type="entry name" value="YIM1/Zinc_Alcohol_DH_Fams"/>
</dbReference>
<dbReference type="GO" id="GO:0005811">
    <property type="term" value="C:lipid droplet"/>
    <property type="evidence" value="ECO:0007669"/>
    <property type="project" value="UniProtKB-SubCell"/>
</dbReference>
<dbReference type="SUPFAM" id="SSF51735">
    <property type="entry name" value="NAD(P)-binding Rossmann-fold domains"/>
    <property type="match status" value="1"/>
</dbReference>
<evidence type="ECO:0000256" key="4">
    <source>
        <dbReference type="ARBA" id="ARBA00023128"/>
    </source>
</evidence>
<evidence type="ECO:0000313" key="7">
    <source>
        <dbReference type="EMBL" id="KAG0658563.1"/>
    </source>
</evidence>
<comment type="similarity">
    <text evidence="5">Belongs to the YIM1 family.</text>
</comment>
<dbReference type="Pfam" id="PF08240">
    <property type="entry name" value="ADH_N"/>
    <property type="match status" value="1"/>
</dbReference>
<evidence type="ECO:0000259" key="6">
    <source>
        <dbReference type="Pfam" id="PF08240"/>
    </source>
</evidence>
<dbReference type="PANTHER" id="PTHR11695:SF294">
    <property type="entry name" value="RETICULON-4-INTERACTING PROTEIN 1, MITOCHONDRIAL"/>
    <property type="match status" value="1"/>
</dbReference>
<comment type="subcellular location">
    <subcellularLocation>
        <location evidence="2">Lipid droplet</location>
    </subcellularLocation>
    <subcellularLocation>
        <location evidence="1">Mitochondrion</location>
    </subcellularLocation>
</comment>
<dbReference type="SUPFAM" id="SSF50129">
    <property type="entry name" value="GroES-like"/>
    <property type="match status" value="1"/>
</dbReference>
<dbReference type="PANTHER" id="PTHR11695">
    <property type="entry name" value="ALCOHOL DEHYDROGENASE RELATED"/>
    <property type="match status" value="1"/>
</dbReference>
<proteinExistence type="inferred from homology"/>
<dbReference type="GO" id="GO:0005739">
    <property type="term" value="C:mitochondrion"/>
    <property type="evidence" value="ECO:0007669"/>
    <property type="project" value="UniProtKB-SubCell"/>
</dbReference>
<feature type="domain" description="Alcohol dehydrogenase-like N-terminal" evidence="6">
    <location>
        <begin position="33"/>
        <end position="94"/>
    </location>
</feature>
<dbReference type="AlphaFoldDB" id="A0A9P6W064"/>
<dbReference type="InterPro" id="IPR011032">
    <property type="entry name" value="GroES-like_sf"/>
</dbReference>
<evidence type="ECO:0000256" key="2">
    <source>
        <dbReference type="ARBA" id="ARBA00004502"/>
    </source>
</evidence>
<keyword evidence="3" id="KW-0551">Lipid droplet</keyword>
<name>A0A9P6W064_MAUEX</name>
<evidence type="ECO:0000313" key="8">
    <source>
        <dbReference type="Proteomes" id="UP000750334"/>
    </source>
</evidence>
<gene>
    <name evidence="7" type="primary">YIM1_2</name>
    <name evidence="7" type="ORF">C6P45_002112</name>
</gene>
<comment type="caution">
    <text evidence="7">The sequence shown here is derived from an EMBL/GenBank/DDBJ whole genome shotgun (WGS) entry which is preliminary data.</text>
</comment>
<accession>A0A9P6W064</accession>
<reference evidence="7 8" key="1">
    <citation type="submission" date="2020-11" db="EMBL/GenBank/DDBJ databases">
        <title>Kefir isolates.</title>
        <authorList>
            <person name="Marcisauskas S."/>
            <person name="Kim Y."/>
            <person name="Blasche S."/>
        </authorList>
    </citation>
    <scope>NUCLEOTIDE SEQUENCE [LARGE SCALE GENOMIC DNA]</scope>
    <source>
        <strain evidence="7 8">OG2</strain>
    </source>
</reference>
<protein>
    <submittedName>
        <fullName evidence="7">Zinc ion binding</fullName>
    </submittedName>
</protein>
<evidence type="ECO:0000256" key="3">
    <source>
        <dbReference type="ARBA" id="ARBA00022677"/>
    </source>
</evidence>
<evidence type="ECO:0000256" key="5">
    <source>
        <dbReference type="ARBA" id="ARBA00038249"/>
    </source>
</evidence>
<dbReference type="Proteomes" id="UP000750334">
    <property type="component" value="Unassembled WGS sequence"/>
</dbReference>
<sequence>MTTSEWKTVSFINRDTPAAIVSEEIDLDKCFNQNEIVVEVYAASLNPIDFMLHKSAIARLSSGKPKAYGRDFSGIIIRRGDSVSEEWKIGDKINGMISYIYSPHGSFSNYLIINPESTPSMTHIVPETSNLVTEQYNEFVISCSWPLVFGTAYAAIFHPGRDWTKINNVLVLGASTQVANCFVQIVKNHFNVKNAVGVCNEGSIEYNKQFGYDYLASYNNNKTVQNVKQIMVEKLDNEKFDVIFDSCGSNDFLPIMNEFLKPKETHSYYSTVVGDSVFNYETVDTFALLKLRLIIQPYRRLKPWRSYDYYFNMCYPNKQVEILANEMITKGQFKPQIDSLYDFNDFQKAIDRAVSGKCKVFTIHFVVNLKSNPIGKNISSEEFLEYMFQPVVFWVKSESDKKQNKKDGQNYEKLEHRKVSHTITNELFRLMMDSYLESIGRKLFNSNEPRNENYPEPNWSKIIH</sequence>